<feature type="transmembrane region" description="Helical" evidence="7">
    <location>
        <begin position="12"/>
        <end position="31"/>
    </location>
</feature>
<accession>A0AAU4K3X8</accession>
<gene>
    <name evidence="10" type="ORF">OG579_02195</name>
</gene>
<dbReference type="KEGG" id="whr:OG579_02195"/>
<feature type="transmembrane region" description="Helical" evidence="7">
    <location>
        <begin position="43"/>
        <end position="63"/>
    </location>
</feature>
<dbReference type="PANTHER" id="PTHR12677">
    <property type="entry name" value="GOLGI APPARATUS MEMBRANE PROTEIN TVP38-RELATED"/>
    <property type="match status" value="1"/>
</dbReference>
<evidence type="ECO:0000256" key="4">
    <source>
        <dbReference type="ARBA" id="ARBA00022692"/>
    </source>
</evidence>
<evidence type="ECO:0000256" key="5">
    <source>
        <dbReference type="ARBA" id="ARBA00022989"/>
    </source>
</evidence>
<dbReference type="InterPro" id="IPR015414">
    <property type="entry name" value="TMEM64"/>
</dbReference>
<evidence type="ECO:0000256" key="7">
    <source>
        <dbReference type="RuleBase" id="RU366058"/>
    </source>
</evidence>
<keyword evidence="4 7" id="KW-0812">Transmembrane</keyword>
<comment type="subcellular location">
    <subcellularLocation>
        <location evidence="1 7">Cell membrane</location>
        <topology evidence="1 7">Multi-pass membrane protein</topology>
    </subcellularLocation>
</comment>
<evidence type="ECO:0000313" key="11">
    <source>
        <dbReference type="Proteomes" id="UP001432128"/>
    </source>
</evidence>
<keyword evidence="3 7" id="KW-1003">Cell membrane</keyword>
<protein>
    <recommendedName>
        <fullName evidence="7">TVP38/TMEM64 family membrane protein</fullName>
    </recommendedName>
</protein>
<organism evidence="10 11">
    <name type="scientific">Williamsia herbipolensis</name>
    <dbReference type="NCBI Taxonomy" id="1603258"/>
    <lineage>
        <taxon>Bacteria</taxon>
        <taxon>Bacillati</taxon>
        <taxon>Actinomycetota</taxon>
        <taxon>Actinomycetes</taxon>
        <taxon>Mycobacteriales</taxon>
        <taxon>Nocardiaceae</taxon>
        <taxon>Williamsia</taxon>
    </lineage>
</organism>
<feature type="region of interest" description="Disordered" evidence="8">
    <location>
        <begin position="218"/>
        <end position="240"/>
    </location>
</feature>
<feature type="transmembrane region" description="Helical" evidence="7">
    <location>
        <begin position="188"/>
        <end position="207"/>
    </location>
</feature>
<dbReference type="GO" id="GO:0005886">
    <property type="term" value="C:plasma membrane"/>
    <property type="evidence" value="ECO:0007669"/>
    <property type="project" value="UniProtKB-SubCell"/>
</dbReference>
<evidence type="ECO:0000256" key="6">
    <source>
        <dbReference type="ARBA" id="ARBA00023136"/>
    </source>
</evidence>
<keyword evidence="5 7" id="KW-1133">Transmembrane helix</keyword>
<dbReference type="AlphaFoldDB" id="A0AAU4K3X8"/>
<reference evidence="10 11" key="1">
    <citation type="submission" date="2022-10" db="EMBL/GenBank/DDBJ databases">
        <title>The complete genomes of actinobacterial strains from the NBC collection.</title>
        <authorList>
            <person name="Joergensen T.S."/>
            <person name="Alvarez Arevalo M."/>
            <person name="Sterndorff E.B."/>
            <person name="Faurdal D."/>
            <person name="Vuksanovic O."/>
            <person name="Mourched A.-S."/>
            <person name="Charusanti P."/>
            <person name="Shaw S."/>
            <person name="Blin K."/>
            <person name="Weber T."/>
        </authorList>
    </citation>
    <scope>NUCLEOTIDE SEQUENCE [LARGE SCALE GENOMIC DNA]</scope>
    <source>
        <strain evidence="10 11">NBC_00319</strain>
    </source>
</reference>
<evidence type="ECO:0000256" key="3">
    <source>
        <dbReference type="ARBA" id="ARBA00022475"/>
    </source>
</evidence>
<evidence type="ECO:0000313" key="10">
    <source>
        <dbReference type="EMBL" id="WUM20668.1"/>
    </source>
</evidence>
<dbReference type="InterPro" id="IPR032816">
    <property type="entry name" value="VTT_dom"/>
</dbReference>
<name>A0AAU4K3X8_9NOCA</name>
<keyword evidence="6 7" id="KW-0472">Membrane</keyword>
<dbReference type="RefSeq" id="WP_328857909.1">
    <property type="nucleotide sequence ID" value="NZ_CP108021.1"/>
</dbReference>
<feature type="transmembrane region" description="Helical" evidence="7">
    <location>
        <begin position="75"/>
        <end position="100"/>
    </location>
</feature>
<proteinExistence type="inferred from homology"/>
<evidence type="ECO:0000256" key="8">
    <source>
        <dbReference type="SAM" id="MobiDB-lite"/>
    </source>
</evidence>
<feature type="domain" description="VTT" evidence="9">
    <location>
        <begin position="63"/>
        <end position="180"/>
    </location>
</feature>
<comment type="similarity">
    <text evidence="2 7">Belongs to the TVP38/TMEM64 family.</text>
</comment>
<evidence type="ECO:0000256" key="2">
    <source>
        <dbReference type="ARBA" id="ARBA00008640"/>
    </source>
</evidence>
<feature type="compositionally biased region" description="Basic and acidic residues" evidence="8">
    <location>
        <begin position="231"/>
        <end position="240"/>
    </location>
</feature>
<feature type="transmembrane region" description="Helical" evidence="7">
    <location>
        <begin position="157"/>
        <end position="182"/>
    </location>
</feature>
<dbReference type="PANTHER" id="PTHR12677:SF59">
    <property type="entry name" value="GOLGI APPARATUS MEMBRANE PROTEIN TVP38-RELATED"/>
    <property type="match status" value="1"/>
</dbReference>
<sequence length="240" mass="24658">MVGALRRWWRLGAVGVVFVAAAITATVVGLPDVDQFRQWSSSIGPGFVILFLVVHAVVCVAPIPRTIFTLASGVLFGPVLGLVVAVVASTASATGAFLLVRALGRETVAARLTHPAVTAVNTRLERRGWLAVGSLRMIAPVPFSIINYCAGLSAVRLLPFVAATVVGILPGTVSIVILGSVIGGGANPWGLVVSVAGVCLGLVGMALDARLPVATPDKLEPLSDDNQASGIDDKTATPRP</sequence>
<evidence type="ECO:0000259" key="9">
    <source>
        <dbReference type="Pfam" id="PF09335"/>
    </source>
</evidence>
<keyword evidence="11" id="KW-1185">Reference proteome</keyword>
<dbReference type="Pfam" id="PF09335">
    <property type="entry name" value="VTT_dom"/>
    <property type="match status" value="1"/>
</dbReference>
<evidence type="ECO:0000256" key="1">
    <source>
        <dbReference type="ARBA" id="ARBA00004651"/>
    </source>
</evidence>
<dbReference type="EMBL" id="CP108021">
    <property type="protein sequence ID" value="WUM20668.1"/>
    <property type="molecule type" value="Genomic_DNA"/>
</dbReference>
<dbReference type="Proteomes" id="UP001432128">
    <property type="component" value="Chromosome"/>
</dbReference>